<dbReference type="InterPro" id="IPR002902">
    <property type="entry name" value="GNK2"/>
</dbReference>
<dbReference type="AlphaFoldDB" id="A0AAV2E2C9"/>
<dbReference type="Proteomes" id="UP001497516">
    <property type="component" value="Chromosome 4"/>
</dbReference>
<evidence type="ECO:0000256" key="1">
    <source>
        <dbReference type="ARBA" id="ARBA00022729"/>
    </source>
</evidence>
<dbReference type="InterPro" id="IPR038408">
    <property type="entry name" value="GNK2_sf"/>
</dbReference>
<keyword evidence="2" id="KW-0677">Repeat</keyword>
<name>A0AAV2E2C9_9ROSI</name>
<evidence type="ECO:0000259" key="3">
    <source>
        <dbReference type="PROSITE" id="PS51473"/>
    </source>
</evidence>
<evidence type="ECO:0000256" key="2">
    <source>
        <dbReference type="ARBA" id="ARBA00022737"/>
    </source>
</evidence>
<keyword evidence="5" id="KW-1185">Reference proteome</keyword>
<dbReference type="EMBL" id="OZ034817">
    <property type="protein sequence ID" value="CAL1380031.1"/>
    <property type="molecule type" value="Genomic_DNA"/>
</dbReference>
<organism evidence="4 5">
    <name type="scientific">Linum trigynum</name>
    <dbReference type="NCBI Taxonomy" id="586398"/>
    <lineage>
        <taxon>Eukaryota</taxon>
        <taxon>Viridiplantae</taxon>
        <taxon>Streptophyta</taxon>
        <taxon>Embryophyta</taxon>
        <taxon>Tracheophyta</taxon>
        <taxon>Spermatophyta</taxon>
        <taxon>Magnoliopsida</taxon>
        <taxon>eudicotyledons</taxon>
        <taxon>Gunneridae</taxon>
        <taxon>Pentapetalae</taxon>
        <taxon>rosids</taxon>
        <taxon>fabids</taxon>
        <taxon>Malpighiales</taxon>
        <taxon>Linaceae</taxon>
        <taxon>Linum</taxon>
    </lineage>
</organism>
<gene>
    <name evidence="4" type="ORF">LTRI10_LOCUS21509</name>
</gene>
<evidence type="ECO:0000313" key="5">
    <source>
        <dbReference type="Proteomes" id="UP001497516"/>
    </source>
</evidence>
<proteinExistence type="predicted"/>
<protein>
    <recommendedName>
        <fullName evidence="3">Gnk2-homologous domain-containing protein</fullName>
    </recommendedName>
</protein>
<dbReference type="Gene3D" id="3.30.430.20">
    <property type="entry name" value="Gnk2 domain, C-X8-C-X2-C motif"/>
    <property type="match status" value="1"/>
</dbReference>
<dbReference type="Pfam" id="PF01657">
    <property type="entry name" value="Stress-antifung"/>
    <property type="match status" value="1"/>
</dbReference>
<feature type="domain" description="Gnk2-homologous" evidence="3">
    <location>
        <begin position="13"/>
        <end position="125"/>
    </location>
</feature>
<accession>A0AAV2E2C9</accession>
<sequence>MAAAFIFSDGIFVAVVESGPNLTKVYHDCGLKQEISKEMRSLAIFSLGDAIDDAQPGHDPSCKVYVQGYLTVAASAYCFGSISPVDCKDCLHKSGNRLMYKLCPRSFGGQLEVGDCWVKYDTSRFCD</sequence>
<reference evidence="4 5" key="1">
    <citation type="submission" date="2024-04" db="EMBL/GenBank/DDBJ databases">
        <authorList>
            <person name="Fracassetti M."/>
        </authorList>
    </citation>
    <scope>NUCLEOTIDE SEQUENCE [LARGE SCALE GENOMIC DNA]</scope>
</reference>
<keyword evidence="1" id="KW-0732">Signal</keyword>
<evidence type="ECO:0000313" key="4">
    <source>
        <dbReference type="EMBL" id="CAL1380031.1"/>
    </source>
</evidence>
<dbReference type="PROSITE" id="PS51473">
    <property type="entry name" value="GNK2"/>
    <property type="match status" value="1"/>
</dbReference>